<evidence type="ECO:0000313" key="3">
    <source>
        <dbReference type="Proteomes" id="UP000636888"/>
    </source>
</evidence>
<evidence type="ECO:0000256" key="1">
    <source>
        <dbReference type="SAM" id="SignalP"/>
    </source>
</evidence>
<dbReference type="AlphaFoldDB" id="A0A8J7IZ82"/>
<dbReference type="InterPro" id="IPR021457">
    <property type="entry name" value="DUF3108"/>
</dbReference>
<feature type="signal peptide" evidence="1">
    <location>
        <begin position="1"/>
        <end position="23"/>
    </location>
</feature>
<dbReference type="Pfam" id="PF11306">
    <property type="entry name" value="DUF3108"/>
    <property type="match status" value="1"/>
</dbReference>
<feature type="chain" id="PRO_5035296590" evidence="1">
    <location>
        <begin position="24"/>
        <end position="246"/>
    </location>
</feature>
<proteinExistence type="predicted"/>
<keyword evidence="1" id="KW-0732">Signal</keyword>
<sequence length="246" mass="27757">MKTKALIASLVLFSLSGGTSAFALGGAEKFVYDVHWGAIKAGIAVQEVTPQGDELRIVNTIRSNGFVSTFFSIDDRQESIMSREENRFGLPRLFKENIKEGKYRARKEARFNHANLTAESTDLLHQTEKADPITARTYDSLSSIYFIRSCDLEPRRSITFDLYDFKHLWKTEVRVIKREEVKTPLGKFKTVMVTSQLRSNGSTSKVGNTTFWFTDDSRRIPVKIATQLKVGEVTLTLVGGNFDKEG</sequence>
<dbReference type="EMBL" id="JAEMHM010000001">
    <property type="protein sequence ID" value="MBJ6723343.1"/>
    <property type="molecule type" value="Genomic_DNA"/>
</dbReference>
<evidence type="ECO:0000313" key="2">
    <source>
        <dbReference type="EMBL" id="MBJ6723343.1"/>
    </source>
</evidence>
<comment type="caution">
    <text evidence="2">The sequence shown here is derived from an EMBL/GenBank/DDBJ whole genome shotgun (WGS) entry which is preliminary data.</text>
</comment>
<gene>
    <name evidence="2" type="ORF">JFN93_01365</name>
</gene>
<reference evidence="2" key="1">
    <citation type="submission" date="2020-12" db="EMBL/GenBank/DDBJ databases">
        <title>Geomonas sp. Red875, isolated from river sediment.</title>
        <authorList>
            <person name="Xu Z."/>
            <person name="Zhang Z."/>
            <person name="Masuda Y."/>
            <person name="Itoh H."/>
            <person name="Senoo K."/>
        </authorList>
    </citation>
    <scope>NUCLEOTIDE SEQUENCE</scope>
    <source>
        <strain evidence="2">Red875</strain>
    </source>
</reference>
<name>A0A8J7IZ82_9BACT</name>
<protein>
    <submittedName>
        <fullName evidence="2">DUF3108 domain-containing protein</fullName>
    </submittedName>
</protein>
<dbReference type="Proteomes" id="UP000636888">
    <property type="component" value="Unassembled WGS sequence"/>
</dbReference>
<organism evidence="2 3">
    <name type="scientific">Geomesophilobacter sediminis</name>
    <dbReference type="NCBI Taxonomy" id="2798584"/>
    <lineage>
        <taxon>Bacteria</taxon>
        <taxon>Pseudomonadati</taxon>
        <taxon>Thermodesulfobacteriota</taxon>
        <taxon>Desulfuromonadia</taxon>
        <taxon>Geobacterales</taxon>
        <taxon>Geobacteraceae</taxon>
        <taxon>Geomesophilobacter</taxon>
    </lineage>
</organism>
<keyword evidence="3" id="KW-1185">Reference proteome</keyword>
<accession>A0A8J7IZ82</accession>